<dbReference type="Proteomes" id="UP000821865">
    <property type="component" value="Chromosome 11"/>
</dbReference>
<gene>
    <name evidence="1" type="ORF">HPB49_021416</name>
</gene>
<keyword evidence="2" id="KW-1185">Reference proteome</keyword>
<protein>
    <submittedName>
        <fullName evidence="1">Uncharacterized protein</fullName>
    </submittedName>
</protein>
<dbReference type="EMBL" id="CM023480">
    <property type="protein sequence ID" value="KAH7971318.1"/>
    <property type="molecule type" value="Genomic_DNA"/>
</dbReference>
<comment type="caution">
    <text evidence="1">The sequence shown here is derived from an EMBL/GenBank/DDBJ whole genome shotgun (WGS) entry which is preliminary data.</text>
</comment>
<name>A0ACB8DL93_DERSI</name>
<sequence length="263" mass="28740">MDATGSSTLDYAVFVALTLLSLGTGLYLSLRGRGRLRTKDEAFLGSRSIRALPLAVSMVASNVTAVGMVAFAAHYYVHGFHTLWNIPTFVPLEAVIVYLFLPVMYELKITSVFEGGLRSVVWADAVQALIMTASPLIIVFKIIYDAAHSAAPLRPLADMNGTAYFLRTDIDFTTDETIWASSLAAFPNQLMRLGLDQMITQRFLAARSLQDARIVAFAGAALVGVFYSLNGVTALALLYWFRDCDPVLSGFISRHDQVISQSV</sequence>
<evidence type="ECO:0000313" key="1">
    <source>
        <dbReference type="EMBL" id="KAH7971318.1"/>
    </source>
</evidence>
<proteinExistence type="predicted"/>
<evidence type="ECO:0000313" key="2">
    <source>
        <dbReference type="Proteomes" id="UP000821865"/>
    </source>
</evidence>
<accession>A0ACB8DL93</accession>
<organism evidence="1 2">
    <name type="scientific">Dermacentor silvarum</name>
    <name type="common">Tick</name>
    <dbReference type="NCBI Taxonomy" id="543639"/>
    <lineage>
        <taxon>Eukaryota</taxon>
        <taxon>Metazoa</taxon>
        <taxon>Ecdysozoa</taxon>
        <taxon>Arthropoda</taxon>
        <taxon>Chelicerata</taxon>
        <taxon>Arachnida</taxon>
        <taxon>Acari</taxon>
        <taxon>Parasitiformes</taxon>
        <taxon>Ixodida</taxon>
        <taxon>Ixodoidea</taxon>
        <taxon>Ixodidae</taxon>
        <taxon>Rhipicephalinae</taxon>
        <taxon>Dermacentor</taxon>
    </lineage>
</organism>
<reference evidence="1" key="1">
    <citation type="submission" date="2020-05" db="EMBL/GenBank/DDBJ databases">
        <title>Large-scale comparative analyses of tick genomes elucidate their genetic diversity and vector capacities.</title>
        <authorList>
            <person name="Jia N."/>
            <person name="Wang J."/>
            <person name="Shi W."/>
            <person name="Du L."/>
            <person name="Sun Y."/>
            <person name="Zhan W."/>
            <person name="Jiang J."/>
            <person name="Wang Q."/>
            <person name="Zhang B."/>
            <person name="Ji P."/>
            <person name="Sakyi L.B."/>
            <person name="Cui X."/>
            <person name="Yuan T."/>
            <person name="Jiang B."/>
            <person name="Yang W."/>
            <person name="Lam T.T.-Y."/>
            <person name="Chang Q."/>
            <person name="Ding S."/>
            <person name="Wang X."/>
            <person name="Zhu J."/>
            <person name="Ruan X."/>
            <person name="Zhao L."/>
            <person name="Wei J."/>
            <person name="Que T."/>
            <person name="Du C."/>
            <person name="Cheng J."/>
            <person name="Dai P."/>
            <person name="Han X."/>
            <person name="Huang E."/>
            <person name="Gao Y."/>
            <person name="Liu J."/>
            <person name="Shao H."/>
            <person name="Ye R."/>
            <person name="Li L."/>
            <person name="Wei W."/>
            <person name="Wang X."/>
            <person name="Wang C."/>
            <person name="Yang T."/>
            <person name="Huo Q."/>
            <person name="Li W."/>
            <person name="Guo W."/>
            <person name="Chen H."/>
            <person name="Zhou L."/>
            <person name="Ni X."/>
            <person name="Tian J."/>
            <person name="Zhou Y."/>
            <person name="Sheng Y."/>
            <person name="Liu T."/>
            <person name="Pan Y."/>
            <person name="Xia L."/>
            <person name="Li J."/>
            <person name="Zhao F."/>
            <person name="Cao W."/>
        </authorList>
    </citation>
    <scope>NUCLEOTIDE SEQUENCE</scope>
    <source>
        <strain evidence="1">Dsil-2018</strain>
    </source>
</reference>